<feature type="compositionally biased region" description="Low complexity" evidence="1">
    <location>
        <begin position="1"/>
        <end position="14"/>
    </location>
</feature>
<comment type="caution">
    <text evidence="3">The sequence shown here is derived from an EMBL/GenBank/DDBJ whole genome shotgun (WGS) entry which is preliminary data.</text>
</comment>
<feature type="region of interest" description="Disordered" evidence="1">
    <location>
        <begin position="105"/>
        <end position="136"/>
    </location>
</feature>
<keyword evidence="2" id="KW-0472">Membrane</keyword>
<evidence type="ECO:0000313" key="4">
    <source>
        <dbReference type="Proteomes" id="UP001141806"/>
    </source>
</evidence>
<proteinExistence type="predicted"/>
<reference evidence="3" key="1">
    <citation type="journal article" date="2023" name="Plant J.">
        <title>The genome of the king protea, Protea cynaroides.</title>
        <authorList>
            <person name="Chang J."/>
            <person name="Duong T.A."/>
            <person name="Schoeman C."/>
            <person name="Ma X."/>
            <person name="Roodt D."/>
            <person name="Barker N."/>
            <person name="Li Z."/>
            <person name="Van de Peer Y."/>
            <person name="Mizrachi E."/>
        </authorList>
    </citation>
    <scope>NUCLEOTIDE SEQUENCE</scope>
    <source>
        <tissue evidence="3">Young leaves</tissue>
    </source>
</reference>
<feature type="transmembrane region" description="Helical" evidence="2">
    <location>
        <begin position="167"/>
        <end position="187"/>
    </location>
</feature>
<dbReference type="AlphaFoldDB" id="A0A9Q0K3I8"/>
<gene>
    <name evidence="3" type="ORF">NE237_021711</name>
</gene>
<keyword evidence="2" id="KW-0812">Transmembrane</keyword>
<accession>A0A9Q0K3I8</accession>
<evidence type="ECO:0000256" key="1">
    <source>
        <dbReference type="SAM" id="MobiDB-lite"/>
    </source>
</evidence>
<name>A0A9Q0K3I8_9MAGN</name>
<keyword evidence="2" id="KW-1133">Transmembrane helix</keyword>
<keyword evidence="4" id="KW-1185">Reference proteome</keyword>
<protein>
    <submittedName>
        <fullName evidence="3">Uncharacterized protein</fullName>
    </submittedName>
</protein>
<sequence>MSSAKTPTGSSSSGDADTPKPRDKLLCALYRSKMSTSEIDSLLSSFQVSREFMYKKIGRASSVDLFKSFYGLIVEKETEPEFWLPTFLEPLQVFIRGSSGDPIMEVDDDDVSPKSADSPPPVRSSRRTLEKTARASQQLKGKVVSVSSSKRSRKSSSPCIDVSTTPIIIFSFLALFVDFFFFLFQYANNLHDLFGRIDLLEARCAKGERENKRSNGALREETWKFRQQVMVLEEQQANHIKDKRL</sequence>
<dbReference type="EMBL" id="JAMYWD010000009">
    <property type="protein sequence ID" value="KAJ4961801.1"/>
    <property type="molecule type" value="Genomic_DNA"/>
</dbReference>
<dbReference type="Proteomes" id="UP001141806">
    <property type="component" value="Unassembled WGS sequence"/>
</dbReference>
<feature type="region of interest" description="Disordered" evidence="1">
    <location>
        <begin position="1"/>
        <end position="22"/>
    </location>
</feature>
<evidence type="ECO:0000256" key="2">
    <source>
        <dbReference type="SAM" id="Phobius"/>
    </source>
</evidence>
<evidence type="ECO:0000313" key="3">
    <source>
        <dbReference type="EMBL" id="KAJ4961801.1"/>
    </source>
</evidence>
<organism evidence="3 4">
    <name type="scientific">Protea cynaroides</name>
    <dbReference type="NCBI Taxonomy" id="273540"/>
    <lineage>
        <taxon>Eukaryota</taxon>
        <taxon>Viridiplantae</taxon>
        <taxon>Streptophyta</taxon>
        <taxon>Embryophyta</taxon>
        <taxon>Tracheophyta</taxon>
        <taxon>Spermatophyta</taxon>
        <taxon>Magnoliopsida</taxon>
        <taxon>Proteales</taxon>
        <taxon>Proteaceae</taxon>
        <taxon>Protea</taxon>
    </lineage>
</organism>